<gene>
    <name evidence="1" type="ORF">ABVK25_004709</name>
</gene>
<sequence>MEVEYIVPRIIEAQKPKQEQHGTNPDRQQRYVYLRRSPLKKSWVGRKGRFLAKLARYPPIAHWLIEVRSTKSEPGPIWEIKPVKETGWRLEYRTGRWEEDPSPRHIKVSEKKLGTTTLTDKEIDDLATEVVSNFQTSKDTFQVRVINWELKMISKCFPKESMMGEQFSKDRSSADYNAWFKNCQQFAINMAHELCGQSFLGKWKLNFYFQLMPSAIDLLGLQQYRL</sequence>
<dbReference type="EMBL" id="JBHFEH010000013">
    <property type="protein sequence ID" value="KAL2054887.1"/>
    <property type="molecule type" value="Genomic_DNA"/>
</dbReference>
<evidence type="ECO:0000313" key="2">
    <source>
        <dbReference type="Proteomes" id="UP001590951"/>
    </source>
</evidence>
<comment type="caution">
    <text evidence="1">The sequence shown here is derived from an EMBL/GenBank/DDBJ whole genome shotgun (WGS) entry which is preliminary data.</text>
</comment>
<proteinExistence type="predicted"/>
<evidence type="ECO:0000313" key="1">
    <source>
        <dbReference type="EMBL" id="KAL2054887.1"/>
    </source>
</evidence>
<name>A0ABR4BBT1_9LECA</name>
<keyword evidence="2" id="KW-1185">Reference proteome</keyword>
<organism evidence="1 2">
    <name type="scientific">Lepraria finkii</name>
    <dbReference type="NCBI Taxonomy" id="1340010"/>
    <lineage>
        <taxon>Eukaryota</taxon>
        <taxon>Fungi</taxon>
        <taxon>Dikarya</taxon>
        <taxon>Ascomycota</taxon>
        <taxon>Pezizomycotina</taxon>
        <taxon>Lecanoromycetes</taxon>
        <taxon>OSLEUM clade</taxon>
        <taxon>Lecanoromycetidae</taxon>
        <taxon>Lecanorales</taxon>
        <taxon>Lecanorineae</taxon>
        <taxon>Stereocaulaceae</taxon>
        <taxon>Lepraria</taxon>
    </lineage>
</organism>
<accession>A0ABR4BBT1</accession>
<dbReference type="Proteomes" id="UP001590951">
    <property type="component" value="Unassembled WGS sequence"/>
</dbReference>
<reference evidence="1 2" key="1">
    <citation type="submission" date="2024-09" db="EMBL/GenBank/DDBJ databases">
        <title>Rethinking Asexuality: The Enigmatic Case of Functional Sexual Genes in Lepraria (Stereocaulaceae).</title>
        <authorList>
            <person name="Doellman M."/>
            <person name="Sun Y."/>
            <person name="Barcenas-Pena A."/>
            <person name="Lumbsch H.T."/>
            <person name="Grewe F."/>
        </authorList>
    </citation>
    <scope>NUCLEOTIDE SEQUENCE [LARGE SCALE GENOMIC DNA]</scope>
    <source>
        <strain evidence="1 2">Grewe 0041</strain>
    </source>
</reference>
<protein>
    <submittedName>
        <fullName evidence="1">Uncharacterized protein</fullName>
    </submittedName>
</protein>